<keyword evidence="3" id="KW-1185">Reference proteome</keyword>
<dbReference type="EMBL" id="STGX01000004">
    <property type="protein sequence ID" value="THV30241.1"/>
    <property type="molecule type" value="Genomic_DNA"/>
</dbReference>
<comment type="caution">
    <text evidence="2">The sequence shown here is derived from an EMBL/GenBank/DDBJ whole genome shotgun (WGS) entry which is preliminary data.</text>
</comment>
<reference evidence="2 3" key="1">
    <citation type="journal article" date="2018" name="Int. J. Syst. Evol. Microbiol.">
        <title>Glycomyces paridis sp. nov., isolated from the medicinal plant Paris polyphylla.</title>
        <authorList>
            <person name="Fang X.M."/>
            <person name="Bai J.L."/>
            <person name="Su J."/>
            <person name="Zhao L.L."/>
            <person name="Liu H.Y."/>
            <person name="Ma B.P."/>
            <person name="Zhang Y.Q."/>
            <person name="Yu L.Y."/>
        </authorList>
    </citation>
    <scope>NUCLEOTIDE SEQUENCE [LARGE SCALE GENOMIC DNA]</scope>
    <source>
        <strain evidence="2 3">CPCC 204357</strain>
    </source>
</reference>
<evidence type="ECO:0000256" key="1">
    <source>
        <dbReference type="SAM" id="MobiDB-lite"/>
    </source>
</evidence>
<organism evidence="2 3">
    <name type="scientific">Glycomyces paridis</name>
    <dbReference type="NCBI Taxonomy" id="2126555"/>
    <lineage>
        <taxon>Bacteria</taxon>
        <taxon>Bacillati</taxon>
        <taxon>Actinomycetota</taxon>
        <taxon>Actinomycetes</taxon>
        <taxon>Glycomycetales</taxon>
        <taxon>Glycomycetaceae</taxon>
        <taxon>Glycomyces</taxon>
    </lineage>
</organism>
<feature type="region of interest" description="Disordered" evidence="1">
    <location>
        <begin position="11"/>
        <end position="32"/>
    </location>
</feature>
<evidence type="ECO:0000313" key="3">
    <source>
        <dbReference type="Proteomes" id="UP000305792"/>
    </source>
</evidence>
<evidence type="ECO:0000313" key="2">
    <source>
        <dbReference type="EMBL" id="THV30241.1"/>
    </source>
</evidence>
<gene>
    <name evidence="2" type="ORF">E9998_07700</name>
</gene>
<accession>A0A4S8PJR4</accession>
<name>A0A4S8PJR4_9ACTN</name>
<dbReference type="AlphaFoldDB" id="A0A4S8PJR4"/>
<protein>
    <submittedName>
        <fullName evidence="2">Uncharacterized protein</fullName>
    </submittedName>
</protein>
<proteinExistence type="predicted"/>
<sequence>MLTAMLVLGCQDTGGPDEPTSEPEPTVSATPEDTRIYSGDIYSTEVCPAPEELTTLPTGESFTTAIVELSDRPDDLYNYHSITCTYGIQLNPGFTNVKSDFVYMRIQLGVLKEPNPKSTEAELDEWTTYFGQGEWTASSSENKTGEFYRVCVSEESGGEVGQDEFSFDCEDSILHMPYANAVIYADTRNLEMIFSSTYHTTGEPVDDEDFRTLGAAMTELAQLVTEAIPLVEP</sequence>
<dbReference type="RefSeq" id="WP_136529114.1">
    <property type="nucleotide sequence ID" value="NZ_STGX01000004.1"/>
</dbReference>
<dbReference type="Proteomes" id="UP000305792">
    <property type="component" value="Unassembled WGS sequence"/>
</dbReference>